<sequence length="134" mass="14711">MVGAPAPAQHAPLSYAQLTIRQSVIIRVPMAKQRPEAPVEWKERKGPSCIAAADLGGAQINSSDHVDLILRGGMRLRATLRDNCPALRYYSGFYLRPGDDGMICADRDTLHTRSGGECEIDAFHLLTPKKGKKR</sequence>
<organism evidence="1 2">
    <name type="scientific">Sphingomonas sanxanigenens</name>
    <dbReference type="NCBI Taxonomy" id="397260"/>
    <lineage>
        <taxon>Bacteria</taxon>
        <taxon>Pseudomonadati</taxon>
        <taxon>Pseudomonadota</taxon>
        <taxon>Alphaproteobacteria</taxon>
        <taxon>Sphingomonadales</taxon>
        <taxon>Sphingomonadaceae</taxon>
        <taxon>Sphingomonas</taxon>
    </lineage>
</organism>
<dbReference type="AlphaFoldDB" id="A0A2W5CA05"/>
<name>A0A2W5CA05_9SPHN</name>
<comment type="caution">
    <text evidence="1">The sequence shown here is derived from an EMBL/GenBank/DDBJ whole genome shotgun (WGS) entry which is preliminary data.</text>
</comment>
<evidence type="ECO:0000313" key="1">
    <source>
        <dbReference type="EMBL" id="PZO91158.1"/>
    </source>
</evidence>
<evidence type="ECO:0000313" key="2">
    <source>
        <dbReference type="Proteomes" id="UP000249066"/>
    </source>
</evidence>
<dbReference type="Proteomes" id="UP000249066">
    <property type="component" value="Unassembled WGS sequence"/>
</dbReference>
<accession>A0A2W5CA05</accession>
<proteinExistence type="predicted"/>
<protein>
    <submittedName>
        <fullName evidence="1">Uncharacterized protein</fullName>
    </submittedName>
</protein>
<gene>
    <name evidence="1" type="ORF">DI623_04370</name>
</gene>
<reference evidence="1 2" key="1">
    <citation type="submission" date="2017-08" db="EMBL/GenBank/DDBJ databases">
        <title>Infants hospitalized years apart are colonized by the same room-sourced microbial strains.</title>
        <authorList>
            <person name="Brooks B."/>
            <person name="Olm M.R."/>
            <person name="Firek B.A."/>
            <person name="Baker R."/>
            <person name="Thomas B.C."/>
            <person name="Morowitz M.J."/>
            <person name="Banfield J.F."/>
        </authorList>
    </citation>
    <scope>NUCLEOTIDE SEQUENCE [LARGE SCALE GENOMIC DNA]</scope>
    <source>
        <strain evidence="1">S2_018_000_R2_101</strain>
    </source>
</reference>
<dbReference type="EMBL" id="QFNN01000014">
    <property type="protein sequence ID" value="PZO91158.1"/>
    <property type="molecule type" value="Genomic_DNA"/>
</dbReference>